<dbReference type="EMBL" id="SJPE01000015">
    <property type="protein sequence ID" value="TBX66130.1"/>
    <property type="molecule type" value="Genomic_DNA"/>
</dbReference>
<dbReference type="OrthoDB" id="612868at2"/>
<protein>
    <submittedName>
        <fullName evidence="1">Uncharacterized protein</fullName>
    </submittedName>
</protein>
<evidence type="ECO:0000313" key="1">
    <source>
        <dbReference type="EMBL" id="TBX66130.1"/>
    </source>
</evidence>
<dbReference type="AlphaFoldDB" id="A0A4Q9YRE4"/>
<organism evidence="1 2">
    <name type="scientific">Flavobacterium silvisoli</name>
    <dbReference type="NCBI Taxonomy" id="2529433"/>
    <lineage>
        <taxon>Bacteria</taxon>
        <taxon>Pseudomonadati</taxon>
        <taxon>Bacteroidota</taxon>
        <taxon>Flavobacteriia</taxon>
        <taxon>Flavobacteriales</taxon>
        <taxon>Flavobacteriaceae</taxon>
        <taxon>Flavobacterium</taxon>
    </lineage>
</organism>
<keyword evidence="2" id="KW-1185">Reference proteome</keyword>
<proteinExistence type="predicted"/>
<accession>A0A4Q9YRE4</accession>
<gene>
    <name evidence="1" type="ORF">EZL74_11110</name>
</gene>
<name>A0A4Q9YRE4_9FLAO</name>
<reference evidence="1 2" key="1">
    <citation type="submission" date="2019-02" db="EMBL/GenBank/DDBJ databases">
        <title>Flavobacterium sp. RD-2-33 isolated from forest soil.</title>
        <authorList>
            <person name="Chaudhary D.K."/>
        </authorList>
    </citation>
    <scope>NUCLEOTIDE SEQUENCE [LARGE SCALE GENOMIC DNA]</scope>
    <source>
        <strain evidence="1 2">RD-2-33</strain>
    </source>
</reference>
<sequence length="580" mass="66337">MIKNIKLYKQLLRGNEYMVIATPESYDSKTQRILVSVNNKVVEAIYSPQTKNATAKLDVPSTNANHLLASQLSQNPDMRVKVFVYDFIKDRILEAKLQEFGLNVQTFDYQATDEMVGTAPVILGAFDLKVLAEKAKKEEGIVEDYFVKAWWTDENDLPINEALLNDTVKFHIETKGIPNNEIVFVTLYDDDRRVNLKEDGKNDKMKLVYSSNGKEVIFAKVKNNKVTLKLTLENFDSFLKKESDGTLEFFFACSYVNPKTKISYNKDLPINPKDYLKVKGMPKIIFVNGQWNIAYQLPFDWGEYVGPTKPKKPYWNSGFDNYTIEYLINQFSIDKKQILNNKVLSSEELEKKNYILYYDGSSKLAVDQSGADRFKSGYDFASANYTDIIKGLGNDAIYFVSHSEGGAYAAGMADFLFQKGHTIGEHILLSPDEADEFEINPAIPSYQLLYMFFSSVWNPTATIANIEKSKLFNKIFRLWGTYYAIVDWVVNEYKIKGITKMGIAHIQDSGWTGVHGWTNGTDVFQKVVDLKEVTTFEAIGEYDDKVYSGKQQSETTNKTKFYRINDEYIVFNCPPILKIK</sequence>
<evidence type="ECO:0000313" key="2">
    <source>
        <dbReference type="Proteomes" id="UP000293300"/>
    </source>
</evidence>
<dbReference type="Proteomes" id="UP000293300">
    <property type="component" value="Unassembled WGS sequence"/>
</dbReference>
<dbReference type="RefSeq" id="WP_131476696.1">
    <property type="nucleotide sequence ID" value="NZ_SJPE01000015.1"/>
</dbReference>
<comment type="caution">
    <text evidence="1">The sequence shown here is derived from an EMBL/GenBank/DDBJ whole genome shotgun (WGS) entry which is preliminary data.</text>
</comment>